<evidence type="ECO:0000256" key="1">
    <source>
        <dbReference type="SAM" id="Phobius"/>
    </source>
</evidence>
<gene>
    <name evidence="2" type="ORF">QZM33_26585</name>
</gene>
<keyword evidence="1" id="KW-0472">Membrane</keyword>
<comment type="caution">
    <text evidence="2">The sequence shown here is derived from an EMBL/GenBank/DDBJ whole genome shotgun (WGS) entry which is preliminary data.</text>
</comment>
<name>A0AAW7T8M5_BURVI</name>
<feature type="transmembrane region" description="Helical" evidence="1">
    <location>
        <begin position="196"/>
        <end position="218"/>
    </location>
</feature>
<dbReference type="EMBL" id="JAUJRV010000031">
    <property type="protein sequence ID" value="MDN7798512.1"/>
    <property type="molecule type" value="Genomic_DNA"/>
</dbReference>
<sequence>MALTRSIPDWPAKRRALRHLVFSIVTFSIAYWLYALGNWQRSAAHAGDRRILGVRQAIRATLHSTDAVSVLEHALSGVGMAFVGIAVLQIYYFAYQPPRANDVELPRWGRVLLFALTAAAVAAIVWPLAYGHTGFLVVVAVWLVIGWWLARPDQISQLAFDAPSSYIALVGGLMWLNFDLGWKLHQWPITRDTAGVVLAHLLASSGTLVACSAAAGAATQRCAWLRPSEV</sequence>
<dbReference type="RefSeq" id="WP_198108621.1">
    <property type="nucleotide sequence ID" value="NZ_JAEDWX010000012.1"/>
</dbReference>
<feature type="transmembrane region" description="Helical" evidence="1">
    <location>
        <begin position="157"/>
        <end position="176"/>
    </location>
</feature>
<accession>A0AAW7T8M5</accession>
<protein>
    <recommendedName>
        <fullName evidence="4">Transmembrane protein</fullName>
    </recommendedName>
</protein>
<evidence type="ECO:0000313" key="2">
    <source>
        <dbReference type="EMBL" id="MDN7798512.1"/>
    </source>
</evidence>
<evidence type="ECO:0008006" key="4">
    <source>
        <dbReference type="Google" id="ProtNLM"/>
    </source>
</evidence>
<feature type="transmembrane region" description="Helical" evidence="1">
    <location>
        <begin position="74"/>
        <end position="95"/>
    </location>
</feature>
<feature type="transmembrane region" description="Helical" evidence="1">
    <location>
        <begin position="16"/>
        <end position="34"/>
    </location>
</feature>
<dbReference type="AlphaFoldDB" id="A0AAW7T8M5"/>
<feature type="transmembrane region" description="Helical" evidence="1">
    <location>
        <begin position="107"/>
        <end position="126"/>
    </location>
</feature>
<keyword evidence="1" id="KW-1133">Transmembrane helix</keyword>
<dbReference type="Proteomes" id="UP001171620">
    <property type="component" value="Unassembled WGS sequence"/>
</dbReference>
<feature type="transmembrane region" description="Helical" evidence="1">
    <location>
        <begin position="132"/>
        <end position="150"/>
    </location>
</feature>
<proteinExistence type="predicted"/>
<reference evidence="2" key="1">
    <citation type="submission" date="2023-07" db="EMBL/GenBank/DDBJ databases">
        <title>A collection of bacterial strains from the Burkholderia cepacia Research Laboratory and Repository.</title>
        <authorList>
            <person name="Lipuma J."/>
            <person name="Spilker T."/>
            <person name="Caverly L."/>
        </authorList>
    </citation>
    <scope>NUCLEOTIDE SEQUENCE</scope>
    <source>
        <strain evidence="2">AU44268</strain>
    </source>
</reference>
<organism evidence="2 3">
    <name type="scientific">Burkholderia vietnamiensis</name>
    <dbReference type="NCBI Taxonomy" id="60552"/>
    <lineage>
        <taxon>Bacteria</taxon>
        <taxon>Pseudomonadati</taxon>
        <taxon>Pseudomonadota</taxon>
        <taxon>Betaproteobacteria</taxon>
        <taxon>Burkholderiales</taxon>
        <taxon>Burkholderiaceae</taxon>
        <taxon>Burkholderia</taxon>
        <taxon>Burkholderia cepacia complex</taxon>
    </lineage>
</organism>
<keyword evidence="1" id="KW-0812">Transmembrane</keyword>
<evidence type="ECO:0000313" key="3">
    <source>
        <dbReference type="Proteomes" id="UP001171620"/>
    </source>
</evidence>